<sequence>MPFKGAAPSTMRNVVRARKSFSTPPSADADSGPDLTAEIRTKPDQDSNAWMIPISKRILNHEKWKGKITAYKETTYRYTFSSELYERCIESGWTYKKEGFEAHFLDKDQKNELANDLNTPSKKRQKLGGWHVGVNAAINLFEADAKAKRLVIS</sequence>
<keyword evidence="3" id="KW-1185">Reference proteome</keyword>
<feature type="region of interest" description="Disordered" evidence="1">
    <location>
        <begin position="18"/>
        <end position="42"/>
    </location>
</feature>
<dbReference type="EMBL" id="MU005573">
    <property type="protein sequence ID" value="KAF2688276.1"/>
    <property type="molecule type" value="Genomic_DNA"/>
</dbReference>
<name>A0A6G1JCL7_9PLEO</name>
<accession>A0A6G1JCL7</accession>
<dbReference type="Proteomes" id="UP000799291">
    <property type="component" value="Unassembled WGS sequence"/>
</dbReference>
<gene>
    <name evidence="2" type="ORF">K458DRAFT_384462</name>
</gene>
<reference evidence="2" key="1">
    <citation type="journal article" date="2020" name="Stud. Mycol.">
        <title>101 Dothideomycetes genomes: a test case for predicting lifestyles and emergence of pathogens.</title>
        <authorList>
            <person name="Haridas S."/>
            <person name="Albert R."/>
            <person name="Binder M."/>
            <person name="Bloem J."/>
            <person name="Labutti K."/>
            <person name="Salamov A."/>
            <person name="Andreopoulos B."/>
            <person name="Baker S."/>
            <person name="Barry K."/>
            <person name="Bills G."/>
            <person name="Bluhm B."/>
            <person name="Cannon C."/>
            <person name="Castanera R."/>
            <person name="Culley D."/>
            <person name="Daum C."/>
            <person name="Ezra D."/>
            <person name="Gonzalez J."/>
            <person name="Henrissat B."/>
            <person name="Kuo A."/>
            <person name="Liang C."/>
            <person name="Lipzen A."/>
            <person name="Lutzoni F."/>
            <person name="Magnuson J."/>
            <person name="Mondo S."/>
            <person name="Nolan M."/>
            <person name="Ohm R."/>
            <person name="Pangilinan J."/>
            <person name="Park H.-J."/>
            <person name="Ramirez L."/>
            <person name="Alfaro M."/>
            <person name="Sun H."/>
            <person name="Tritt A."/>
            <person name="Yoshinaga Y."/>
            <person name="Zwiers L.-H."/>
            <person name="Turgeon B."/>
            <person name="Goodwin S."/>
            <person name="Spatafora J."/>
            <person name="Crous P."/>
            <person name="Grigoriev I."/>
        </authorList>
    </citation>
    <scope>NUCLEOTIDE SEQUENCE</scope>
    <source>
        <strain evidence="2">CBS 122367</strain>
    </source>
</reference>
<evidence type="ECO:0000256" key="1">
    <source>
        <dbReference type="SAM" id="MobiDB-lite"/>
    </source>
</evidence>
<evidence type="ECO:0000313" key="3">
    <source>
        <dbReference type="Proteomes" id="UP000799291"/>
    </source>
</evidence>
<dbReference type="AlphaFoldDB" id="A0A6G1JCL7"/>
<protein>
    <submittedName>
        <fullName evidence="2">Uncharacterized protein</fullName>
    </submittedName>
</protein>
<proteinExistence type="predicted"/>
<organism evidence="2 3">
    <name type="scientific">Lentithecium fluviatile CBS 122367</name>
    <dbReference type="NCBI Taxonomy" id="1168545"/>
    <lineage>
        <taxon>Eukaryota</taxon>
        <taxon>Fungi</taxon>
        <taxon>Dikarya</taxon>
        <taxon>Ascomycota</taxon>
        <taxon>Pezizomycotina</taxon>
        <taxon>Dothideomycetes</taxon>
        <taxon>Pleosporomycetidae</taxon>
        <taxon>Pleosporales</taxon>
        <taxon>Massarineae</taxon>
        <taxon>Lentitheciaceae</taxon>
        <taxon>Lentithecium</taxon>
    </lineage>
</organism>
<evidence type="ECO:0000313" key="2">
    <source>
        <dbReference type="EMBL" id="KAF2688276.1"/>
    </source>
</evidence>